<feature type="transmembrane region" description="Helical" evidence="2">
    <location>
        <begin position="41"/>
        <end position="67"/>
    </location>
</feature>
<keyword evidence="2" id="KW-0812">Transmembrane</keyword>
<keyword evidence="2" id="KW-1133">Transmembrane helix</keyword>
<sequence>MKQAMKRTTMRTRRSKALLLLEIAPLDRIHRLHIVQELLLVVFRFVDVAIVAATTTVVVMVMMMMVVMSPPFCPSPPPPDDNPEATAVPFPCTSSSLSSSSSSSSSSSLSSAEKNSSLSRFGFADASLSLMMTNFPAGPISTSSIRSTAGVSRKADTSRCCSWCS</sequence>
<evidence type="ECO:0000256" key="2">
    <source>
        <dbReference type="SAM" id="Phobius"/>
    </source>
</evidence>
<dbReference type="VEuPathDB" id="VectorBase:AATE011997"/>
<feature type="region of interest" description="Disordered" evidence="1">
    <location>
        <begin position="72"/>
        <end position="112"/>
    </location>
</feature>
<organism evidence="3">
    <name type="scientific">Anopheles atroparvus</name>
    <name type="common">European mosquito</name>
    <dbReference type="NCBI Taxonomy" id="41427"/>
    <lineage>
        <taxon>Eukaryota</taxon>
        <taxon>Metazoa</taxon>
        <taxon>Ecdysozoa</taxon>
        <taxon>Arthropoda</taxon>
        <taxon>Hexapoda</taxon>
        <taxon>Insecta</taxon>
        <taxon>Pterygota</taxon>
        <taxon>Neoptera</taxon>
        <taxon>Endopterygota</taxon>
        <taxon>Diptera</taxon>
        <taxon>Nematocera</taxon>
        <taxon>Culicoidea</taxon>
        <taxon>Culicidae</taxon>
        <taxon>Anophelinae</taxon>
        <taxon>Anopheles</taxon>
    </lineage>
</organism>
<dbReference type="AlphaFoldDB" id="A0A182J5Z4"/>
<feature type="compositionally biased region" description="Low complexity" evidence="1">
    <location>
        <begin position="94"/>
        <end position="112"/>
    </location>
</feature>
<reference evidence="3" key="1">
    <citation type="submission" date="2022-08" db="UniProtKB">
        <authorList>
            <consortium name="EnsemblMetazoa"/>
        </authorList>
    </citation>
    <scope>IDENTIFICATION</scope>
    <source>
        <strain evidence="3">EBRO</strain>
    </source>
</reference>
<protein>
    <submittedName>
        <fullName evidence="3">Uncharacterized protein</fullName>
    </submittedName>
</protein>
<evidence type="ECO:0000313" key="3">
    <source>
        <dbReference type="EnsemblMetazoa" id="AATE011997-PA.1"/>
    </source>
</evidence>
<keyword evidence="2" id="KW-0472">Membrane</keyword>
<name>A0A182J5Z4_ANOAO</name>
<evidence type="ECO:0000256" key="1">
    <source>
        <dbReference type="SAM" id="MobiDB-lite"/>
    </source>
</evidence>
<dbReference type="EnsemblMetazoa" id="AATE011997-RA">
    <property type="protein sequence ID" value="AATE011997-PA.1"/>
    <property type="gene ID" value="AATE011997"/>
</dbReference>
<proteinExistence type="predicted"/>
<accession>A0A182J5Z4</accession>